<dbReference type="GO" id="GO:0052716">
    <property type="term" value="F:hydroquinone:oxygen oxidoreductase activity"/>
    <property type="evidence" value="ECO:0007669"/>
    <property type="project" value="UniProtKB-EC"/>
</dbReference>
<dbReference type="PROSITE" id="PS00079">
    <property type="entry name" value="MULTICOPPER_OXIDASE1"/>
    <property type="match status" value="1"/>
</dbReference>
<proteinExistence type="inferred from homology"/>
<keyword evidence="18" id="KW-1185">Reference proteome</keyword>
<dbReference type="Pfam" id="PF07732">
    <property type="entry name" value="Cu-oxidase_3"/>
    <property type="match status" value="1"/>
</dbReference>
<dbReference type="GO" id="GO:0048046">
    <property type="term" value="C:apoplast"/>
    <property type="evidence" value="ECO:0007669"/>
    <property type="project" value="UniProtKB-SubCell"/>
</dbReference>
<evidence type="ECO:0000256" key="7">
    <source>
        <dbReference type="ARBA" id="ARBA00022723"/>
    </source>
</evidence>
<dbReference type="EMBL" id="BAABME010005519">
    <property type="protein sequence ID" value="GAA0165867.1"/>
    <property type="molecule type" value="Genomic_DNA"/>
</dbReference>
<keyword evidence="7 13" id="KW-0479">Metal-binding</keyword>
<evidence type="ECO:0000256" key="10">
    <source>
        <dbReference type="ARBA" id="ARBA00023008"/>
    </source>
</evidence>
<comment type="caution">
    <text evidence="17">The sequence shown here is derived from an EMBL/GenBank/DDBJ whole genome shotgun (WGS) entry which is preliminary data.</text>
</comment>
<accession>A0AAV3QUX6</accession>
<evidence type="ECO:0000256" key="9">
    <source>
        <dbReference type="ARBA" id="ARBA00023002"/>
    </source>
</evidence>
<feature type="signal peptide" evidence="13">
    <location>
        <begin position="1"/>
        <end position="22"/>
    </location>
</feature>
<dbReference type="InterPro" id="IPR034289">
    <property type="entry name" value="CuRO_3_LCC"/>
</dbReference>
<keyword evidence="11" id="KW-0325">Glycoprotein</keyword>
<feature type="domain" description="Plastocyanin-like" evidence="16">
    <location>
        <begin position="32"/>
        <end position="145"/>
    </location>
</feature>
<organism evidence="17 18">
    <name type="scientific">Lithospermum erythrorhizon</name>
    <name type="common">Purple gromwell</name>
    <name type="synonym">Lithospermum officinale var. erythrorhizon</name>
    <dbReference type="NCBI Taxonomy" id="34254"/>
    <lineage>
        <taxon>Eukaryota</taxon>
        <taxon>Viridiplantae</taxon>
        <taxon>Streptophyta</taxon>
        <taxon>Embryophyta</taxon>
        <taxon>Tracheophyta</taxon>
        <taxon>Spermatophyta</taxon>
        <taxon>Magnoliopsida</taxon>
        <taxon>eudicotyledons</taxon>
        <taxon>Gunneridae</taxon>
        <taxon>Pentapetalae</taxon>
        <taxon>asterids</taxon>
        <taxon>lamiids</taxon>
        <taxon>Boraginales</taxon>
        <taxon>Boraginaceae</taxon>
        <taxon>Boraginoideae</taxon>
        <taxon>Lithospermeae</taxon>
        <taxon>Lithospermum</taxon>
    </lineage>
</organism>
<dbReference type="PROSITE" id="PS00080">
    <property type="entry name" value="MULTICOPPER_OXIDASE2"/>
    <property type="match status" value="1"/>
</dbReference>
<dbReference type="Proteomes" id="UP001454036">
    <property type="component" value="Unassembled WGS sequence"/>
</dbReference>
<reference evidence="17 18" key="1">
    <citation type="submission" date="2024-01" db="EMBL/GenBank/DDBJ databases">
        <title>The complete chloroplast genome sequence of Lithospermum erythrorhizon: insights into the phylogenetic relationship among Boraginaceae species and the maternal lineages of purple gromwells.</title>
        <authorList>
            <person name="Okada T."/>
            <person name="Watanabe K."/>
        </authorList>
    </citation>
    <scope>NUCLEOTIDE SEQUENCE [LARGE SCALE GENOMIC DNA]</scope>
</reference>
<keyword evidence="9 13" id="KW-0560">Oxidoreductase</keyword>
<feature type="chain" id="PRO_5043099004" description="Laccase" evidence="13">
    <location>
        <begin position="23"/>
        <end position="565"/>
    </location>
</feature>
<dbReference type="InterPro" id="IPR034288">
    <property type="entry name" value="CuRO_1_LCC"/>
</dbReference>
<dbReference type="AlphaFoldDB" id="A0AAV3QUX6"/>
<dbReference type="CDD" id="cd13849">
    <property type="entry name" value="CuRO_1_LCC_plant"/>
    <property type="match status" value="1"/>
</dbReference>
<evidence type="ECO:0000256" key="3">
    <source>
        <dbReference type="ARBA" id="ARBA00010609"/>
    </source>
</evidence>
<dbReference type="InterPro" id="IPR008972">
    <property type="entry name" value="Cupredoxin"/>
</dbReference>
<dbReference type="InterPro" id="IPR002355">
    <property type="entry name" value="Cu_oxidase_Cu_BS"/>
</dbReference>
<dbReference type="Pfam" id="PF00394">
    <property type="entry name" value="Cu-oxidase"/>
    <property type="match status" value="1"/>
</dbReference>
<comment type="cofactor">
    <cofactor evidence="13">
        <name>Cu cation</name>
        <dbReference type="ChEBI" id="CHEBI:23378"/>
    </cofactor>
    <text evidence="13">Binds 4 Cu cations per monomer.</text>
</comment>
<keyword evidence="10 13" id="KW-0186">Copper</keyword>
<dbReference type="GO" id="GO:0005507">
    <property type="term" value="F:copper ion binding"/>
    <property type="evidence" value="ECO:0007669"/>
    <property type="project" value="InterPro"/>
</dbReference>
<dbReference type="InterPro" id="IPR011707">
    <property type="entry name" value="Cu-oxidase-like_N"/>
</dbReference>
<comment type="function">
    <text evidence="13">Lignin degradation and detoxification of lignin-derived products.</text>
</comment>
<dbReference type="PANTHER" id="PTHR11709">
    <property type="entry name" value="MULTI-COPPER OXIDASE"/>
    <property type="match status" value="1"/>
</dbReference>
<dbReference type="InterPro" id="IPR001117">
    <property type="entry name" value="Cu-oxidase_2nd"/>
</dbReference>
<keyword evidence="6 13" id="KW-0964">Secreted</keyword>
<evidence type="ECO:0000256" key="2">
    <source>
        <dbReference type="ARBA" id="ARBA00004271"/>
    </source>
</evidence>
<dbReference type="CDD" id="cd13875">
    <property type="entry name" value="CuRO_2_LCC_plant"/>
    <property type="match status" value="1"/>
</dbReference>
<dbReference type="GO" id="GO:0046274">
    <property type="term" value="P:lignin catabolic process"/>
    <property type="evidence" value="ECO:0007669"/>
    <property type="project" value="UniProtKB-KW"/>
</dbReference>
<feature type="domain" description="Plastocyanin-like" evidence="14">
    <location>
        <begin position="157"/>
        <end position="307"/>
    </location>
</feature>
<evidence type="ECO:0000256" key="5">
    <source>
        <dbReference type="ARBA" id="ARBA00022523"/>
    </source>
</evidence>
<evidence type="ECO:0000259" key="16">
    <source>
        <dbReference type="Pfam" id="PF07732"/>
    </source>
</evidence>
<evidence type="ECO:0000256" key="11">
    <source>
        <dbReference type="ARBA" id="ARBA00023180"/>
    </source>
</evidence>
<comment type="catalytic activity">
    <reaction evidence="1 13">
        <text>4 hydroquinone + O2 = 4 benzosemiquinone + 2 H2O</text>
        <dbReference type="Rhea" id="RHEA:11276"/>
        <dbReference type="ChEBI" id="CHEBI:15377"/>
        <dbReference type="ChEBI" id="CHEBI:15379"/>
        <dbReference type="ChEBI" id="CHEBI:17594"/>
        <dbReference type="ChEBI" id="CHEBI:17977"/>
        <dbReference type="EC" id="1.10.3.2"/>
    </reaction>
</comment>
<sequence length="565" mass="63001">MASPTFLLGCALLFLVSSCASAAIVEETFHVANLTIERLCIQKTIVAINGSYPGPVLRVREGDSVILHVVNDSPYDLTIHWHGLIQFRNSWADGPDYVTQCPIKPGNTYIYRFNVTSQEGTLWWHAHISYLRATVHGAIIIRPRKGRTYPFPKPDKEVPIIFGEWWYSNVEDIVNEGQAYGVPPNLSDAFTINGQPGDLYNCSANSMYKLQVKQGKTYLLRLVNAVMQSILFFKMANHSFTVVAVDASYVNPYTTDIITITPGQTMDVLLKADQPIGSYYMRTKVYQGSDLIAFSRQNSTAVIEYIGSKSTTPIMPILPDHSANDTAHRFFTNLTGLTTAPFWHPVPQQVDERLLITLGLGLLPCEGQGNTSCLGPNGQRIAASMNNRSFEPSKELSILEAYYYNVSDIYTTDFPIEPPVKFDYSNESNTFNFALLPTVRSHGVRQIKYNSTVEIIFQNTAFGSVENHPMHLHGHDFHVIALGYGNYNPATARFNLVNPQLQNTVAVPIGGWTVIRFRANNPGVWFIHCHLEVHVPWGLATAFIVENGPTPETSLIAPPQDLPKC</sequence>
<name>A0AAV3QUX6_LITER</name>
<dbReference type="SUPFAM" id="SSF49503">
    <property type="entry name" value="Cupredoxins"/>
    <property type="match status" value="3"/>
</dbReference>
<keyword evidence="12 13" id="KW-0439">Lignin degradation</keyword>
<dbReference type="Gene3D" id="2.60.40.420">
    <property type="entry name" value="Cupredoxins - blue copper proteins"/>
    <property type="match status" value="3"/>
</dbReference>
<dbReference type="InterPro" id="IPR011706">
    <property type="entry name" value="Cu-oxidase_C"/>
</dbReference>
<dbReference type="CDD" id="cd13897">
    <property type="entry name" value="CuRO_3_LCC_plant"/>
    <property type="match status" value="1"/>
</dbReference>
<dbReference type="EC" id="1.10.3.2" evidence="4 13"/>
<dbReference type="NCBIfam" id="TIGR03389">
    <property type="entry name" value="laccase"/>
    <property type="match status" value="1"/>
</dbReference>
<evidence type="ECO:0000259" key="14">
    <source>
        <dbReference type="Pfam" id="PF00394"/>
    </source>
</evidence>
<gene>
    <name evidence="17" type="ORF">LIER_21157</name>
</gene>
<evidence type="ECO:0000256" key="12">
    <source>
        <dbReference type="ARBA" id="ARBA00023185"/>
    </source>
</evidence>
<dbReference type="InterPro" id="IPR045087">
    <property type="entry name" value="Cu-oxidase_fam"/>
</dbReference>
<evidence type="ECO:0000256" key="13">
    <source>
        <dbReference type="RuleBase" id="RU361119"/>
    </source>
</evidence>
<evidence type="ECO:0000313" key="17">
    <source>
        <dbReference type="EMBL" id="GAA0165867.1"/>
    </source>
</evidence>
<comment type="subcellular location">
    <subcellularLocation>
        <location evidence="2 13">Secreted</location>
        <location evidence="2 13">Extracellular space</location>
        <location evidence="2 13">Apoplast</location>
    </subcellularLocation>
</comment>
<dbReference type="InterPro" id="IPR034285">
    <property type="entry name" value="CuRO_2_LCC"/>
</dbReference>
<keyword evidence="8 13" id="KW-0677">Repeat</keyword>
<dbReference type="InterPro" id="IPR033138">
    <property type="entry name" value="Cu_oxidase_CS"/>
</dbReference>
<dbReference type="PANTHER" id="PTHR11709:SF312">
    <property type="entry name" value="LACCASE"/>
    <property type="match status" value="1"/>
</dbReference>
<evidence type="ECO:0000313" key="18">
    <source>
        <dbReference type="Proteomes" id="UP001454036"/>
    </source>
</evidence>
<dbReference type="InterPro" id="IPR017761">
    <property type="entry name" value="Laccase"/>
</dbReference>
<feature type="domain" description="Plastocyanin-like" evidence="15">
    <location>
        <begin position="414"/>
        <end position="548"/>
    </location>
</feature>
<comment type="similarity">
    <text evidence="3 13">Belongs to the multicopper oxidase family.</text>
</comment>
<protein>
    <recommendedName>
        <fullName evidence="4 13">Laccase</fullName>
        <ecNumber evidence="4 13">1.10.3.2</ecNumber>
    </recommendedName>
    <alternativeName>
        <fullName evidence="13">Benzenediol:oxygen oxidoreductase</fullName>
    </alternativeName>
    <alternativeName>
        <fullName evidence="13">Diphenol oxidase</fullName>
    </alternativeName>
    <alternativeName>
        <fullName evidence="13">Urishiol oxidase</fullName>
    </alternativeName>
</protein>
<evidence type="ECO:0000256" key="8">
    <source>
        <dbReference type="ARBA" id="ARBA00022737"/>
    </source>
</evidence>
<evidence type="ECO:0000256" key="6">
    <source>
        <dbReference type="ARBA" id="ARBA00022525"/>
    </source>
</evidence>
<evidence type="ECO:0000256" key="4">
    <source>
        <dbReference type="ARBA" id="ARBA00012297"/>
    </source>
</evidence>
<evidence type="ECO:0000256" key="1">
    <source>
        <dbReference type="ARBA" id="ARBA00000349"/>
    </source>
</evidence>
<keyword evidence="5 13" id="KW-0052">Apoplast</keyword>
<evidence type="ECO:0000259" key="15">
    <source>
        <dbReference type="Pfam" id="PF07731"/>
    </source>
</evidence>
<keyword evidence="13" id="KW-0732">Signal</keyword>
<dbReference type="Pfam" id="PF07731">
    <property type="entry name" value="Cu-oxidase_2"/>
    <property type="match status" value="1"/>
</dbReference>